<keyword evidence="4" id="KW-0812">Transmembrane</keyword>
<evidence type="ECO:0000256" key="2">
    <source>
        <dbReference type="ARBA" id="ARBA00010917"/>
    </source>
</evidence>
<keyword evidence="10" id="KW-0175">Coiled coil</keyword>
<evidence type="ECO:0000256" key="10">
    <source>
        <dbReference type="SAM" id="Coils"/>
    </source>
</evidence>
<evidence type="ECO:0000256" key="11">
    <source>
        <dbReference type="SAM" id="MobiDB-lite"/>
    </source>
</evidence>
<evidence type="ECO:0000256" key="1">
    <source>
        <dbReference type="ARBA" id="ARBA00004572"/>
    </source>
</evidence>
<dbReference type="GO" id="GO:0030150">
    <property type="term" value="P:protein import into mitochondrial matrix"/>
    <property type="evidence" value="ECO:0007669"/>
    <property type="project" value="InterPro"/>
</dbReference>
<keyword evidence="3" id="KW-0813">Transport</keyword>
<proteinExistence type="inferred from homology"/>
<dbReference type="GO" id="GO:0005742">
    <property type="term" value="C:mitochondrial outer membrane translocase complex"/>
    <property type="evidence" value="ECO:0007669"/>
    <property type="project" value="InterPro"/>
</dbReference>
<feature type="region of interest" description="Disordered" evidence="11">
    <location>
        <begin position="489"/>
        <end position="525"/>
    </location>
</feature>
<keyword evidence="13" id="KW-1185">Reference proteome</keyword>
<dbReference type="InterPro" id="IPR012621">
    <property type="entry name" value="Tom7"/>
</dbReference>
<dbReference type="HOGENOM" id="CLU_382266_0_0_1"/>
<feature type="compositionally biased region" description="Basic and acidic residues" evidence="11">
    <location>
        <begin position="496"/>
        <end position="510"/>
    </location>
</feature>
<evidence type="ECO:0000256" key="9">
    <source>
        <dbReference type="ARBA" id="ARBA00023136"/>
    </source>
</evidence>
<name>R9PF52_PSEHS</name>
<comment type="similarity">
    <text evidence="2">Belongs to the Tom7 family.</text>
</comment>
<comment type="subcellular location">
    <subcellularLocation>
        <location evidence="1">Mitochondrion outer membrane</location>
        <topology evidence="1">Single-pass membrane protein</topology>
    </subcellularLocation>
</comment>
<reference evidence="13" key="1">
    <citation type="journal article" date="2013" name="Genome Announc.">
        <title>Draft genome sequence of the basidiomycetous yeast-like fungus Pseudozyma hubeiensis SY62, which produces an abundant amount of the biosurfactant mannosylerythritol lipids.</title>
        <authorList>
            <person name="Konishi M."/>
            <person name="Hatada Y."/>
            <person name="Horiuchi J."/>
        </authorList>
    </citation>
    <scope>NUCLEOTIDE SEQUENCE [LARGE SCALE GENOMIC DNA]</scope>
    <source>
        <strain evidence="13">SY62</strain>
    </source>
</reference>
<evidence type="ECO:0000313" key="12">
    <source>
        <dbReference type="EMBL" id="GAC96720.1"/>
    </source>
</evidence>
<dbReference type="RefSeq" id="XP_012190307.1">
    <property type="nucleotide sequence ID" value="XM_012334917.1"/>
</dbReference>
<accession>R9PF52</accession>
<feature type="compositionally biased region" description="Basic and acidic residues" evidence="11">
    <location>
        <begin position="576"/>
        <end position="588"/>
    </location>
</feature>
<organism evidence="12 13">
    <name type="scientific">Pseudozyma hubeiensis (strain SY62)</name>
    <name type="common">Yeast</name>
    <dbReference type="NCBI Taxonomy" id="1305764"/>
    <lineage>
        <taxon>Eukaryota</taxon>
        <taxon>Fungi</taxon>
        <taxon>Dikarya</taxon>
        <taxon>Basidiomycota</taxon>
        <taxon>Ustilaginomycotina</taxon>
        <taxon>Ustilaginomycetes</taxon>
        <taxon>Ustilaginales</taxon>
        <taxon>Ustilaginaceae</taxon>
        <taxon>Pseudozyma</taxon>
    </lineage>
</organism>
<dbReference type="OrthoDB" id="284357at2759"/>
<dbReference type="AlphaFoldDB" id="R9PF52"/>
<feature type="compositionally biased region" description="Polar residues" evidence="11">
    <location>
        <begin position="220"/>
        <end position="231"/>
    </location>
</feature>
<feature type="region of interest" description="Disordered" evidence="11">
    <location>
        <begin position="142"/>
        <end position="274"/>
    </location>
</feature>
<evidence type="ECO:0000256" key="8">
    <source>
        <dbReference type="ARBA" id="ARBA00023128"/>
    </source>
</evidence>
<feature type="compositionally biased region" description="Basic residues" evidence="11">
    <location>
        <begin position="706"/>
        <end position="716"/>
    </location>
</feature>
<dbReference type="Proteomes" id="UP000014071">
    <property type="component" value="Unassembled WGS sequence"/>
</dbReference>
<evidence type="ECO:0000256" key="4">
    <source>
        <dbReference type="ARBA" id="ARBA00022692"/>
    </source>
</evidence>
<sequence>MSRTVASIPCTMTGHCKKPTLPERVPKYDNRAVLLWSPLLTNDKFRRSGIGLDKAFCHLSACKAFFHLASSSDITIGSSQLEVISVPHTVKMAFSEDTKERIVKAVDVSKTLLHYGWVPFVLYIGFTRSTPQPSLINVQTSVGQDGHGTTQRSFRHPPVWDIDPESSTGISSSDRRMSSIGPDPNHIANAAFRGDYTDLSERQGSQRSIGEYPFADDQPSRNTSKRSSTAYESAAEFANPVSISSGSRDIRSAPNPLRRPMSANSQNVHNHDPLDTHVRNQLHQTQEFRKDAQQFHKELIARLEKAEQSEEGIKNTVELLFTGQIGVLKRVDEMQQEQHLSLGRLLEVIDGLERMLKSAVSGIDKLASSDETQRSQDAVRYNELLAAVDTCRTSIEGRLEGIQESVDTFAIRQQESQLATERIWMEIEERGMAYQQAKASREEILTALIGSDLTVFGARDGNEANIGSYRRQGHRKAATRASLNMVAPANRLSHAHGFDPAEDGPRRDPSPECLPEPPSTEGGSVYARDFENWNWQGDVEQASDEEDASRIRPKAGRRTFPIGPIDDEDLPVPPRRSPDTRSLAKEVGRPTGRSAAPKKYGRQAQKRAALTTHVEAQGKEAIPSASRLDIRSQGTGPSAVSGKQRLNMSEMAGDTVDGLRATDRALSPQGDPVNSRARKGRVAAKASRRRRRDDSDSDEEYGPVRVAKKRATKTKPVKTPQVEHRYPTRGRGIAAPLPSDFPFKK</sequence>
<dbReference type="GeneID" id="24109586"/>
<keyword evidence="7" id="KW-1133">Transmembrane helix</keyword>
<gene>
    <name evidence="12" type="ORF">PHSY_004304</name>
</gene>
<evidence type="ECO:0000256" key="7">
    <source>
        <dbReference type="ARBA" id="ARBA00022989"/>
    </source>
</evidence>
<evidence type="ECO:0000256" key="5">
    <source>
        <dbReference type="ARBA" id="ARBA00022787"/>
    </source>
</evidence>
<dbReference type="eggNOG" id="ENOG502SC7F">
    <property type="taxonomic scope" value="Eukaryota"/>
</dbReference>
<keyword evidence="5" id="KW-1000">Mitochondrion outer membrane</keyword>
<feature type="coiled-coil region" evidence="10">
    <location>
        <begin position="289"/>
        <end position="316"/>
    </location>
</feature>
<keyword evidence="9" id="KW-0472">Membrane</keyword>
<feature type="region of interest" description="Disordered" evidence="11">
    <location>
        <begin position="538"/>
        <end position="745"/>
    </location>
</feature>
<evidence type="ECO:0000256" key="6">
    <source>
        <dbReference type="ARBA" id="ARBA00022927"/>
    </source>
</evidence>
<dbReference type="EMBL" id="DF238805">
    <property type="protein sequence ID" value="GAC96720.1"/>
    <property type="molecule type" value="Genomic_DNA"/>
</dbReference>
<keyword evidence="8" id="KW-0496">Mitochondrion</keyword>
<feature type="compositionally biased region" description="Polar residues" evidence="11">
    <location>
        <begin position="142"/>
        <end position="152"/>
    </location>
</feature>
<evidence type="ECO:0000313" key="13">
    <source>
        <dbReference type="Proteomes" id="UP000014071"/>
    </source>
</evidence>
<keyword evidence="6" id="KW-0653">Protein transport</keyword>
<dbReference type="STRING" id="1305764.R9PF52"/>
<feature type="compositionally biased region" description="Basic residues" evidence="11">
    <location>
        <begin position="676"/>
        <end position="691"/>
    </location>
</feature>
<evidence type="ECO:0000256" key="3">
    <source>
        <dbReference type="ARBA" id="ARBA00022448"/>
    </source>
</evidence>
<protein>
    <submittedName>
        <fullName evidence="12">Uncharacterized protein</fullName>
    </submittedName>
</protein>
<dbReference type="Pfam" id="PF08038">
    <property type="entry name" value="Tom7"/>
    <property type="match status" value="1"/>
</dbReference>